<feature type="domain" description="STAS" evidence="3">
    <location>
        <begin position="21"/>
        <end position="109"/>
    </location>
</feature>
<dbReference type="STRING" id="869212.Turpa_0472"/>
<evidence type="ECO:0000313" key="5">
    <source>
        <dbReference type="Proteomes" id="UP000006048"/>
    </source>
</evidence>
<organism evidence="4 5">
    <name type="scientific">Turneriella parva (strain ATCC BAA-1111 / DSM 21527 / NCTC 11395 / H)</name>
    <name type="common">Leptospira parva</name>
    <dbReference type="NCBI Taxonomy" id="869212"/>
    <lineage>
        <taxon>Bacteria</taxon>
        <taxon>Pseudomonadati</taxon>
        <taxon>Spirochaetota</taxon>
        <taxon>Spirochaetia</taxon>
        <taxon>Leptospirales</taxon>
        <taxon>Leptospiraceae</taxon>
        <taxon>Turneriella</taxon>
    </lineage>
</organism>
<dbReference type="NCBIfam" id="TIGR00377">
    <property type="entry name" value="ant_ant_sig"/>
    <property type="match status" value="1"/>
</dbReference>
<dbReference type="Pfam" id="PF01740">
    <property type="entry name" value="STAS"/>
    <property type="match status" value="1"/>
</dbReference>
<dbReference type="EMBL" id="CP002959">
    <property type="protein sequence ID" value="AFM11128.1"/>
    <property type="molecule type" value="Genomic_DNA"/>
</dbReference>
<dbReference type="SUPFAM" id="SSF52091">
    <property type="entry name" value="SpoIIaa-like"/>
    <property type="match status" value="1"/>
</dbReference>
<keyword evidence="5" id="KW-1185">Reference proteome</keyword>
<evidence type="ECO:0000313" key="4">
    <source>
        <dbReference type="EMBL" id="AFM11128.1"/>
    </source>
</evidence>
<dbReference type="CDD" id="cd07043">
    <property type="entry name" value="STAS_anti-anti-sigma_factors"/>
    <property type="match status" value="1"/>
</dbReference>
<dbReference type="InterPro" id="IPR003658">
    <property type="entry name" value="Anti-sigma_ant"/>
</dbReference>
<comment type="similarity">
    <text evidence="1 2">Belongs to the anti-sigma-factor antagonist family.</text>
</comment>
<proteinExistence type="inferred from homology"/>
<dbReference type="AlphaFoldDB" id="I4B1H1"/>
<name>I4B1H1_TURPD</name>
<evidence type="ECO:0000256" key="1">
    <source>
        <dbReference type="ARBA" id="ARBA00009013"/>
    </source>
</evidence>
<sequence>MLIVDKPFEKGVILSVKETRIDMSISRKFREQVSKFLEKKPAVVVFDMHDTEYLDSSALGALVTILRDVKNYGGEIRLANLNQTLKTLFKLSKLESMFKIFETVEEAAK</sequence>
<evidence type="ECO:0000259" key="3">
    <source>
        <dbReference type="PROSITE" id="PS50801"/>
    </source>
</evidence>
<dbReference type="Proteomes" id="UP000006048">
    <property type="component" value="Chromosome"/>
</dbReference>
<dbReference type="PANTHER" id="PTHR33495">
    <property type="entry name" value="ANTI-SIGMA FACTOR ANTAGONIST TM_1081-RELATED-RELATED"/>
    <property type="match status" value="1"/>
</dbReference>
<protein>
    <recommendedName>
        <fullName evidence="2">Anti-sigma factor antagonist</fullName>
    </recommendedName>
</protein>
<dbReference type="RefSeq" id="WP_014801648.1">
    <property type="nucleotide sequence ID" value="NC_018020.1"/>
</dbReference>
<dbReference type="PANTHER" id="PTHR33495:SF2">
    <property type="entry name" value="ANTI-SIGMA FACTOR ANTAGONIST TM_1081-RELATED"/>
    <property type="match status" value="1"/>
</dbReference>
<dbReference type="KEGG" id="tpx:Turpa_0472"/>
<reference evidence="4 5" key="1">
    <citation type="submission" date="2012-06" db="EMBL/GenBank/DDBJ databases">
        <title>The complete chromosome of genome of Turneriella parva DSM 21527.</title>
        <authorList>
            <consortium name="US DOE Joint Genome Institute (JGI-PGF)"/>
            <person name="Lucas S."/>
            <person name="Han J."/>
            <person name="Lapidus A."/>
            <person name="Bruce D."/>
            <person name="Goodwin L."/>
            <person name="Pitluck S."/>
            <person name="Peters L."/>
            <person name="Kyrpides N."/>
            <person name="Mavromatis K."/>
            <person name="Ivanova N."/>
            <person name="Mikhailova N."/>
            <person name="Chertkov O."/>
            <person name="Detter J.C."/>
            <person name="Tapia R."/>
            <person name="Han C."/>
            <person name="Land M."/>
            <person name="Hauser L."/>
            <person name="Markowitz V."/>
            <person name="Cheng J.-F."/>
            <person name="Hugenholtz P."/>
            <person name="Woyke T."/>
            <person name="Wu D."/>
            <person name="Gronow S."/>
            <person name="Wellnitz S."/>
            <person name="Brambilla E."/>
            <person name="Klenk H.-P."/>
            <person name="Eisen J.A."/>
        </authorList>
    </citation>
    <scope>NUCLEOTIDE SEQUENCE [LARGE SCALE GENOMIC DNA]</scope>
    <source>
        <strain evidence="5">ATCC BAA-1111 / DSM 21527 / NCTC 11395 / H</strain>
    </source>
</reference>
<dbReference type="GO" id="GO:0043856">
    <property type="term" value="F:anti-sigma factor antagonist activity"/>
    <property type="evidence" value="ECO:0007669"/>
    <property type="project" value="InterPro"/>
</dbReference>
<dbReference type="HOGENOM" id="CLU_115403_6_2_12"/>
<evidence type="ECO:0000256" key="2">
    <source>
        <dbReference type="RuleBase" id="RU003749"/>
    </source>
</evidence>
<dbReference type="InterPro" id="IPR036513">
    <property type="entry name" value="STAS_dom_sf"/>
</dbReference>
<dbReference type="PROSITE" id="PS50801">
    <property type="entry name" value="STAS"/>
    <property type="match status" value="1"/>
</dbReference>
<dbReference type="Gene3D" id="3.30.750.24">
    <property type="entry name" value="STAS domain"/>
    <property type="match status" value="1"/>
</dbReference>
<accession>I4B1H1</accession>
<dbReference type="InterPro" id="IPR002645">
    <property type="entry name" value="STAS_dom"/>
</dbReference>
<gene>
    <name evidence="4" type="ordered locus">Turpa_0472</name>
</gene>
<dbReference type="OrthoDB" id="9796601at2"/>